<dbReference type="KEGG" id="src:M271_12465"/>
<feature type="region of interest" description="Disordered" evidence="1">
    <location>
        <begin position="279"/>
        <end position="305"/>
    </location>
</feature>
<feature type="transmembrane region" description="Helical" evidence="2">
    <location>
        <begin position="220"/>
        <end position="240"/>
    </location>
</feature>
<protein>
    <submittedName>
        <fullName evidence="3">Uncharacterized protein</fullName>
    </submittedName>
</protein>
<dbReference type="AlphaFoldDB" id="A0A0A0NAW0"/>
<dbReference type="eggNOG" id="ENOG502Z92A">
    <property type="taxonomic scope" value="Bacteria"/>
</dbReference>
<keyword evidence="2" id="KW-1133">Transmembrane helix</keyword>
<keyword evidence="2" id="KW-0472">Membrane</keyword>
<gene>
    <name evidence="3" type="ORF">D3C57_131140</name>
</gene>
<keyword evidence="2" id="KW-0812">Transmembrane</keyword>
<name>A0A0A0NAW0_STRRN</name>
<dbReference type="RefSeq" id="WP_020867497.1">
    <property type="nucleotide sequence ID" value="NC_022785.1"/>
</dbReference>
<feature type="transmembrane region" description="Helical" evidence="2">
    <location>
        <begin position="431"/>
        <end position="449"/>
    </location>
</feature>
<evidence type="ECO:0000256" key="2">
    <source>
        <dbReference type="SAM" id="Phobius"/>
    </source>
</evidence>
<proteinExistence type="predicted"/>
<evidence type="ECO:0000313" key="4">
    <source>
        <dbReference type="Proteomes" id="UP000281594"/>
    </source>
</evidence>
<feature type="transmembrane region" description="Helical" evidence="2">
    <location>
        <begin position="404"/>
        <end position="425"/>
    </location>
</feature>
<comment type="caution">
    <text evidence="3">The sequence shown here is derived from an EMBL/GenBank/DDBJ whole genome shotgun (WGS) entry which is preliminary data.</text>
</comment>
<reference evidence="3 4" key="1">
    <citation type="journal article" date="2018" name="J. Biol. Chem.">
        <title>Discovery of the actinoplanic acid pathway in Streptomyces rapamycinicus reveals a genetically conserved synergism with rapamycin.</title>
        <authorList>
            <person name="Mrak P."/>
            <person name="Krastel P."/>
            <person name="Pivk Lukancic P."/>
            <person name="Tao J."/>
            <person name="Pistorius D."/>
            <person name="Moore C.M."/>
        </authorList>
    </citation>
    <scope>NUCLEOTIDE SEQUENCE [LARGE SCALE GENOMIC DNA]</scope>
    <source>
        <strain evidence="3 4">NRRL 5491</strain>
    </source>
</reference>
<feature type="transmembrane region" description="Helical" evidence="2">
    <location>
        <begin position="246"/>
        <end position="264"/>
    </location>
</feature>
<dbReference type="EMBL" id="QYCY01000002">
    <property type="protein sequence ID" value="RLV73772.1"/>
    <property type="molecule type" value="Genomic_DNA"/>
</dbReference>
<dbReference type="STRING" id="1343740.M271_12465"/>
<evidence type="ECO:0000256" key="1">
    <source>
        <dbReference type="SAM" id="MobiDB-lite"/>
    </source>
</evidence>
<evidence type="ECO:0000313" key="3">
    <source>
        <dbReference type="EMBL" id="RLV73772.1"/>
    </source>
</evidence>
<organism evidence="3 4">
    <name type="scientific">Streptomyces rapamycinicus (strain ATCC 29253 / DSM 41530 / NRRL 5491 / AYB-994)</name>
    <name type="common">Streptomyces hygroscopicus (strain ATCC 29253)</name>
    <dbReference type="NCBI Taxonomy" id="1343740"/>
    <lineage>
        <taxon>Bacteria</taxon>
        <taxon>Bacillati</taxon>
        <taxon>Actinomycetota</taxon>
        <taxon>Actinomycetes</taxon>
        <taxon>Kitasatosporales</taxon>
        <taxon>Streptomycetaceae</taxon>
        <taxon>Streptomyces</taxon>
        <taxon>Streptomyces violaceusniger group</taxon>
    </lineage>
</organism>
<accession>A0A0A0NAW0</accession>
<sequence>MTEGFPSTHNEAHDSFVGAQAGIIFDSTINNIVPPDASPQKKYEVGVRCLEEGLPGRARELIWDAITHNHDGPQIRFHWALAMLSKRAHHDLSAEERRQLDRTRDVMQGYAEDKDWKPGLQVVFDLLALPGKADSETAAVLKRLRDLAPPQRDLIVHHLDLVLTSRTKATLWAEICELAKAGQFRGDRSRRVRYYFEPDPIGARTRPPEESTAFRHHPRLAAWTGLFVVTAGFLGISAVIAEPLTAIVELLIALGTGFLAARFGQRWWHNKHRLQSKEQELGQASNQEPVPDPAHSPAVPSPASAGGGTLAADGFTSGVRKSFEHYFGTYVPHGCDRPEWLAHTTGIRAVLAAEVAFLYRESRISVDRVNWLIRYLARDAKDRHNNGTLFAHRQQYRTPVTTKLACVPALAVLGLTSLAATATAATGSASALHGLLTFAVFIGAIGSGRRAASVWLHIRSEEQRFAEETQEYHLRMYAREEEFQRWKEQLEAIRPSDAEMEAWLSHDKILFTADVLRHHQLTWYDIIAHTILTTPARPYRRARRRGGPWRYSRYTLRLFLATRNGIREISTVVDFARATRPGEQRTNYRFDAFSSVQVTEDDRIGYEMALLLSNGPARTIRIKDADSHQLEPYENARDLSQINLDAAGFAHTFRLLEGIAADGKAWVERNNADSPPPANSTD</sequence>
<feature type="compositionally biased region" description="Low complexity" evidence="1">
    <location>
        <begin position="293"/>
        <end position="304"/>
    </location>
</feature>
<dbReference type="HOGENOM" id="CLU_421438_0_0_11"/>
<dbReference type="Proteomes" id="UP000281594">
    <property type="component" value="Unassembled WGS sequence"/>
</dbReference>